<dbReference type="PIRSF" id="PIRSF028111">
    <property type="entry name" value="UCP028111"/>
    <property type="match status" value="1"/>
</dbReference>
<proteinExistence type="predicted"/>
<reference evidence="3" key="2">
    <citation type="submission" date="2016-11" db="EMBL/GenBank/DDBJ databases">
        <authorList>
            <person name="Jaros S."/>
            <person name="Januszkiewicz K."/>
            <person name="Wedrychowicz H."/>
        </authorList>
    </citation>
    <scope>NUCLEOTIDE SEQUENCE</scope>
    <source>
        <strain evidence="3">A85</strain>
        <plasmid evidence="3">pA85-3</plasmid>
    </source>
</reference>
<dbReference type="AlphaFoldDB" id="X2FEI9"/>
<organism evidence="3">
    <name type="scientific">Acinetobacter baumannii</name>
    <dbReference type="NCBI Taxonomy" id="470"/>
    <lineage>
        <taxon>Bacteria</taxon>
        <taxon>Pseudomonadati</taxon>
        <taxon>Pseudomonadota</taxon>
        <taxon>Gammaproteobacteria</taxon>
        <taxon>Moraxellales</taxon>
        <taxon>Moraxellaceae</taxon>
        <taxon>Acinetobacter</taxon>
        <taxon>Acinetobacter calcoaceticus/baumannii complex</taxon>
    </lineage>
</organism>
<dbReference type="RefSeq" id="WP_002001294.1">
    <property type="nucleotide sequence ID" value="NC_025109.2"/>
</dbReference>
<evidence type="ECO:0008006" key="4">
    <source>
        <dbReference type="Google" id="ProtNLM"/>
    </source>
</evidence>
<geneLocation type="plasmid" evidence="3">
    <name>pA85-3</name>
</geneLocation>
<sequence>MLKEPKMEDMQTIIDKISKCLALSKSANEHEAAVALKQAQTLMQKYKISEKQILISDIKERIIQTKTQRTKDIERRLKVMIANVFECGSYSGFYTLEGVKYQQHVFYGVEPNVSIATYAYNVLLPILIKNKQSYLATLHGNTKLKSKRRLGISYHRGWILGVEKKCRNLNPDKELKEKLSEYEKTLNLIYCEVKSVKHYNKDMLNQARVKGYSDGSKVNLHHAIDPNETKKIFLS</sequence>
<accession>X2FEI9</accession>
<reference evidence="3" key="1">
    <citation type="journal article" date="2014" name="J. Antimicrob. Chemother.">
        <title>A conjugative plasmid carrying the carbapenem resistance gene blaOXA-23 in AbaR4 in an extensively resistant GC1 Acinetobacter baumannii isolate.</title>
        <authorList>
            <person name="Hamidian M."/>
            <person name="Kenyon J.J."/>
            <person name="Holt K.E."/>
            <person name="Pickard D."/>
            <person name="Hall R.M."/>
        </authorList>
    </citation>
    <scope>NUCLEOTIDE SEQUENCE</scope>
    <source>
        <strain evidence="3">A85</strain>
        <plasmid evidence="3">pA85-3</plasmid>
    </source>
</reference>
<dbReference type="InterPro" id="IPR024498">
    <property type="entry name" value="DUF2786"/>
</dbReference>
<dbReference type="InterPro" id="IPR016868">
    <property type="entry name" value="Phage_B3_Orf5"/>
</dbReference>
<keyword evidence="3" id="KW-0614">Plasmid</keyword>
<dbReference type="EMBL" id="KJ493819">
    <property type="protein sequence ID" value="AHM95317.1"/>
    <property type="molecule type" value="Genomic_DNA"/>
</dbReference>
<dbReference type="Pfam" id="PF10979">
    <property type="entry name" value="DUF2786"/>
    <property type="match status" value="1"/>
</dbReference>
<dbReference type="InterPro" id="IPR055592">
    <property type="entry name" value="DUF7168"/>
</dbReference>
<feature type="domain" description="DUF7168" evidence="2">
    <location>
        <begin position="63"/>
        <end position="186"/>
    </location>
</feature>
<dbReference type="Pfam" id="PF23771">
    <property type="entry name" value="DUF7168"/>
    <property type="match status" value="1"/>
</dbReference>
<evidence type="ECO:0000259" key="1">
    <source>
        <dbReference type="Pfam" id="PF10979"/>
    </source>
</evidence>
<evidence type="ECO:0000313" key="3">
    <source>
        <dbReference type="EMBL" id="AHM95317.1"/>
    </source>
</evidence>
<name>X2FEI9_ACIBA</name>
<protein>
    <recommendedName>
        <fullName evidence="4">DUF2786 domain-containing protein</fullName>
    </recommendedName>
</protein>
<feature type="domain" description="DUF2786" evidence="1">
    <location>
        <begin position="13"/>
        <end position="50"/>
    </location>
</feature>
<evidence type="ECO:0000259" key="2">
    <source>
        <dbReference type="Pfam" id="PF23771"/>
    </source>
</evidence>